<keyword evidence="2" id="KW-1185">Reference proteome</keyword>
<name>A0ABN3XFR9_9ACTN</name>
<gene>
    <name evidence="1" type="ORF">GCM10010478_61390</name>
</gene>
<sequence>MSTLHLSEWTAGPVVARGPYRRTLHRRYLNPFTGPGAPSPRAPSYCWNAPGCVCSRTATYCWRTA</sequence>
<proteinExistence type="predicted"/>
<organism evidence="1 2">
    <name type="scientific">Streptomyces erythrogriseus</name>
    <dbReference type="NCBI Taxonomy" id="284027"/>
    <lineage>
        <taxon>Bacteria</taxon>
        <taxon>Bacillati</taxon>
        <taxon>Actinomycetota</taxon>
        <taxon>Actinomycetes</taxon>
        <taxon>Kitasatosporales</taxon>
        <taxon>Streptomycetaceae</taxon>
        <taxon>Streptomyces</taxon>
        <taxon>Streptomyces griseoincarnatus group</taxon>
    </lineage>
</organism>
<protein>
    <submittedName>
        <fullName evidence="1">Uncharacterized protein</fullName>
    </submittedName>
</protein>
<comment type="caution">
    <text evidence="1">The sequence shown here is derived from an EMBL/GenBank/DDBJ whole genome shotgun (WGS) entry which is preliminary data.</text>
</comment>
<reference evidence="1 2" key="1">
    <citation type="journal article" date="2019" name="Int. J. Syst. Evol. Microbiol.">
        <title>The Global Catalogue of Microorganisms (GCM) 10K type strain sequencing project: providing services to taxonomists for standard genome sequencing and annotation.</title>
        <authorList>
            <consortium name="The Broad Institute Genomics Platform"/>
            <consortium name="The Broad Institute Genome Sequencing Center for Infectious Disease"/>
            <person name="Wu L."/>
            <person name="Ma J."/>
        </authorList>
    </citation>
    <scope>NUCLEOTIDE SEQUENCE [LARGE SCALE GENOMIC DNA]</scope>
    <source>
        <strain evidence="1 2">JCM 9650</strain>
    </source>
</reference>
<accession>A0ABN3XFR9</accession>
<dbReference type="Proteomes" id="UP001501423">
    <property type="component" value="Unassembled WGS sequence"/>
</dbReference>
<evidence type="ECO:0000313" key="1">
    <source>
        <dbReference type="EMBL" id="GAA2952639.1"/>
    </source>
</evidence>
<dbReference type="EMBL" id="BAAAVA010000122">
    <property type="protein sequence ID" value="GAA2952639.1"/>
    <property type="molecule type" value="Genomic_DNA"/>
</dbReference>
<evidence type="ECO:0000313" key="2">
    <source>
        <dbReference type="Proteomes" id="UP001501423"/>
    </source>
</evidence>